<dbReference type="Proteomes" id="UP000215127">
    <property type="component" value="Chromosome 1"/>
</dbReference>
<evidence type="ECO:0008006" key="7">
    <source>
        <dbReference type="Google" id="ProtNLM"/>
    </source>
</evidence>
<feature type="domain" description="D-aminopeptidase" evidence="4">
    <location>
        <begin position="358"/>
        <end position="552"/>
    </location>
</feature>
<proteinExistence type="inferred from homology"/>
<dbReference type="Pfam" id="PF00144">
    <property type="entry name" value="Beta-lactamase"/>
    <property type="match status" value="1"/>
</dbReference>
<keyword evidence="1" id="KW-0031">Aminopeptidase</keyword>
<evidence type="ECO:0000259" key="3">
    <source>
        <dbReference type="Pfam" id="PF00144"/>
    </source>
</evidence>
<protein>
    <recommendedName>
        <fullName evidence="7">Beta-lactamase-related domain-containing protein</fullName>
    </recommendedName>
</protein>
<dbReference type="InterPro" id="IPR012856">
    <property type="entry name" value="DAP_B_dom"/>
</dbReference>
<evidence type="ECO:0000313" key="5">
    <source>
        <dbReference type="EMBL" id="SMQ46388.1"/>
    </source>
</evidence>
<keyword evidence="6" id="KW-1185">Reference proteome</keyword>
<accession>A0A1X7RG49</accession>
<dbReference type="AlphaFoldDB" id="A0A1X7RG49"/>
<dbReference type="PANTHER" id="PTHR46825:SF9">
    <property type="entry name" value="BETA-LACTAMASE-RELATED DOMAIN-CONTAINING PROTEIN"/>
    <property type="match status" value="1"/>
</dbReference>
<dbReference type="InterPro" id="IPR001466">
    <property type="entry name" value="Beta-lactam-related"/>
</dbReference>
<evidence type="ECO:0000313" key="6">
    <source>
        <dbReference type="Proteomes" id="UP000215127"/>
    </source>
</evidence>
<comment type="similarity">
    <text evidence="2">Belongs to the peptidase S12 family.</text>
</comment>
<sequence length="560" mass="60644">MVNSPSTMPGDFVASTQEKYRGTGGAIAVVKDGHVLTESTWGFADMDLRIPMTATTHLPICSISKQMICLVLESIVRDPPTIVKQRGGGDIRDQLDAELKNMLPQLMDHPDGKLTIADLYNMQSGIRDYWAMTTLWGARPDDPFRLTIDAPKTLERTRSFHFPPGTSFSYSNVNFHVLARIIERVAGQSLGQLLSERVFIPAGMSTASLCPNTAGHPLPCLGYEGDEKHGYTPAHNRIEWSGDAGIVATLQDMIAYEKYLQASWTDPSSTYRTIARPQTYRDGSSATYGHGLVHTKMGEHSIVGHGGALRGFRLHRMHCPAEKTSVVVLFNHEADAGGAAEEILEALLKHSPPLPASITPSPKWTGAYLNPQNNLLLTVVPSPGKPSTLSVTYAVAPAEVTLASPTTAESAGMLASIAPSSSSDVSPQQNLSITRLRENTTFQAHRLPAPFVPPPSSIDLAGEYHCAEVQSSLRITSASKHSGLMYGAFSGFMGNGPVMLMKYVAGEVWTLVCPRGLDAPAPGDWTCVFQRGEDGTVDEVTIGCWLARNLKFERVEKGTE</sequence>
<evidence type="ECO:0000256" key="2">
    <source>
        <dbReference type="ARBA" id="ARBA00038215"/>
    </source>
</evidence>
<dbReference type="GO" id="GO:0004177">
    <property type="term" value="F:aminopeptidase activity"/>
    <property type="evidence" value="ECO:0007669"/>
    <property type="project" value="UniProtKB-KW"/>
</dbReference>
<dbReference type="Gene3D" id="2.40.128.50">
    <property type="match status" value="2"/>
</dbReference>
<dbReference type="NCBIfam" id="NF009622">
    <property type="entry name" value="PRK13128.1"/>
    <property type="match status" value="1"/>
</dbReference>
<dbReference type="Gene3D" id="3.40.710.10">
    <property type="entry name" value="DD-peptidase/beta-lactamase superfamily"/>
    <property type="match status" value="1"/>
</dbReference>
<dbReference type="EMBL" id="LT853692">
    <property type="protein sequence ID" value="SMQ46388.1"/>
    <property type="molecule type" value="Genomic_DNA"/>
</dbReference>
<feature type="domain" description="Beta-lactamase-related" evidence="3">
    <location>
        <begin position="13"/>
        <end position="341"/>
    </location>
</feature>
<dbReference type="SUPFAM" id="SSF50886">
    <property type="entry name" value="D-aminopeptidase, middle and C-terminal domains"/>
    <property type="match status" value="1"/>
</dbReference>
<dbReference type="InterPro" id="IPR027279">
    <property type="entry name" value="D_amino_pept/lipop_sf"/>
</dbReference>
<keyword evidence="1" id="KW-0378">Hydrolase</keyword>
<gene>
    <name evidence="5" type="ORF">ZT3D7_G1534</name>
</gene>
<dbReference type="Pfam" id="PF07930">
    <property type="entry name" value="DAP_B"/>
    <property type="match status" value="1"/>
</dbReference>
<dbReference type="PANTHER" id="PTHR46825">
    <property type="entry name" value="D-ALANYL-D-ALANINE-CARBOXYPEPTIDASE/ENDOPEPTIDASE AMPH"/>
    <property type="match status" value="1"/>
</dbReference>
<name>A0A1X7RG49_ZYMT9</name>
<evidence type="ECO:0000256" key="1">
    <source>
        <dbReference type="ARBA" id="ARBA00022438"/>
    </source>
</evidence>
<keyword evidence="1" id="KW-0645">Protease</keyword>
<dbReference type="InterPro" id="IPR050491">
    <property type="entry name" value="AmpC-like"/>
</dbReference>
<dbReference type="InterPro" id="IPR012338">
    <property type="entry name" value="Beta-lactam/transpept-like"/>
</dbReference>
<organism evidence="5 6">
    <name type="scientific">Zymoseptoria tritici (strain ST99CH_3D7)</name>
    <dbReference type="NCBI Taxonomy" id="1276538"/>
    <lineage>
        <taxon>Eukaryota</taxon>
        <taxon>Fungi</taxon>
        <taxon>Dikarya</taxon>
        <taxon>Ascomycota</taxon>
        <taxon>Pezizomycotina</taxon>
        <taxon>Dothideomycetes</taxon>
        <taxon>Dothideomycetidae</taxon>
        <taxon>Mycosphaerellales</taxon>
        <taxon>Mycosphaerellaceae</taxon>
        <taxon>Zymoseptoria</taxon>
    </lineage>
</organism>
<dbReference type="SUPFAM" id="SSF56601">
    <property type="entry name" value="beta-lactamase/transpeptidase-like"/>
    <property type="match status" value="1"/>
</dbReference>
<evidence type="ECO:0000259" key="4">
    <source>
        <dbReference type="Pfam" id="PF07930"/>
    </source>
</evidence>
<reference evidence="5 6" key="1">
    <citation type="submission" date="2016-06" db="EMBL/GenBank/DDBJ databases">
        <authorList>
            <person name="Kjaerup R.B."/>
            <person name="Dalgaard T.S."/>
            <person name="Juul-Madsen H.R."/>
        </authorList>
    </citation>
    <scope>NUCLEOTIDE SEQUENCE [LARGE SCALE GENOMIC DNA]</scope>
</reference>